<gene>
    <name evidence="1" type="ORF">PGRAT_17495</name>
</gene>
<keyword evidence="2" id="KW-1185">Reference proteome</keyword>
<dbReference type="HOGENOM" id="CLU_194548_0_0_9"/>
<proteinExistence type="predicted"/>
<organism evidence="1 2">
    <name type="scientific">Paenibacillus graminis</name>
    <dbReference type="NCBI Taxonomy" id="189425"/>
    <lineage>
        <taxon>Bacteria</taxon>
        <taxon>Bacillati</taxon>
        <taxon>Bacillota</taxon>
        <taxon>Bacilli</taxon>
        <taxon>Bacillales</taxon>
        <taxon>Paenibacillaceae</taxon>
        <taxon>Paenibacillus</taxon>
    </lineage>
</organism>
<dbReference type="InterPro" id="IPR056084">
    <property type="entry name" value="DUF7667"/>
</dbReference>
<protein>
    <submittedName>
        <fullName evidence="1">Uncharacterized protein</fullName>
    </submittedName>
</protein>
<dbReference type="EMBL" id="CP009287">
    <property type="protein sequence ID" value="AIQ69223.1"/>
    <property type="molecule type" value="Genomic_DNA"/>
</dbReference>
<reference evidence="1 2" key="1">
    <citation type="submission" date="2014-08" db="EMBL/GenBank/DDBJ databases">
        <title>Comparative genomics of the Paenibacillus odorifer group.</title>
        <authorList>
            <person name="den Bakker H.C."/>
            <person name="Tsai Y.-C."/>
            <person name="Martin N."/>
            <person name="Korlach J."/>
            <person name="Wiedmann M."/>
        </authorList>
    </citation>
    <scope>NUCLEOTIDE SEQUENCE [LARGE SCALE GENOMIC DNA]</scope>
    <source>
        <strain evidence="1 2">DSM 15220</strain>
    </source>
</reference>
<dbReference type="AlphaFoldDB" id="A0A089MCL0"/>
<dbReference type="Proteomes" id="UP000029500">
    <property type="component" value="Chromosome"/>
</dbReference>
<dbReference type="RefSeq" id="WP_025704205.1">
    <property type="nucleotide sequence ID" value="NZ_CP009287.1"/>
</dbReference>
<dbReference type="Pfam" id="PF24704">
    <property type="entry name" value="DUF7667"/>
    <property type="match status" value="1"/>
</dbReference>
<name>A0A089MCL0_9BACL</name>
<evidence type="ECO:0000313" key="2">
    <source>
        <dbReference type="Proteomes" id="UP000029500"/>
    </source>
</evidence>
<evidence type="ECO:0000313" key="1">
    <source>
        <dbReference type="EMBL" id="AIQ69223.1"/>
    </source>
</evidence>
<dbReference type="eggNOG" id="ENOG50306KA">
    <property type="taxonomic scope" value="Bacteria"/>
</dbReference>
<accession>A0A089MCL0</accession>
<dbReference type="OrthoDB" id="2969567at2"/>
<sequence length="80" mass="9302">MLPAHVRLAEFYYLHKAGKLTMEHGPELLQCLHVNARYCWDSLKLRQLSNMAVATQDMEWLTKLHIQEEALRLTGRAPTI</sequence>
<dbReference type="KEGG" id="pgm:PGRAT_17495"/>